<evidence type="ECO:0000256" key="2">
    <source>
        <dbReference type="SAM" id="Phobius"/>
    </source>
</evidence>
<evidence type="ECO:0000313" key="3">
    <source>
        <dbReference type="EMBL" id="OAE20471.1"/>
    </source>
</evidence>
<dbReference type="Proteomes" id="UP000077202">
    <property type="component" value="Unassembled WGS sequence"/>
</dbReference>
<name>A0A176VJH0_MARPO</name>
<keyword evidence="4" id="KW-1185">Reference proteome</keyword>
<keyword evidence="2" id="KW-1133">Transmembrane helix</keyword>
<feature type="transmembrane region" description="Helical" evidence="2">
    <location>
        <begin position="88"/>
        <end position="113"/>
    </location>
</feature>
<feature type="compositionally biased region" description="Low complexity" evidence="1">
    <location>
        <begin position="191"/>
        <end position="200"/>
    </location>
</feature>
<comment type="caution">
    <text evidence="3">The sequence shown here is derived from an EMBL/GenBank/DDBJ whole genome shotgun (WGS) entry which is preliminary data.</text>
</comment>
<dbReference type="EMBL" id="LVLJ01003604">
    <property type="protein sequence ID" value="OAE20471.1"/>
    <property type="molecule type" value="Genomic_DNA"/>
</dbReference>
<feature type="region of interest" description="Disordered" evidence="1">
    <location>
        <begin position="190"/>
        <end position="217"/>
    </location>
</feature>
<accession>A0A176VJH0</accession>
<dbReference type="AlphaFoldDB" id="A0A176VJH0"/>
<organism evidence="3 4">
    <name type="scientific">Marchantia polymorpha subsp. ruderalis</name>
    <dbReference type="NCBI Taxonomy" id="1480154"/>
    <lineage>
        <taxon>Eukaryota</taxon>
        <taxon>Viridiplantae</taxon>
        <taxon>Streptophyta</taxon>
        <taxon>Embryophyta</taxon>
        <taxon>Marchantiophyta</taxon>
        <taxon>Marchantiopsida</taxon>
        <taxon>Marchantiidae</taxon>
        <taxon>Marchantiales</taxon>
        <taxon>Marchantiaceae</taxon>
        <taxon>Marchantia</taxon>
    </lineage>
</organism>
<evidence type="ECO:0000313" key="4">
    <source>
        <dbReference type="Proteomes" id="UP000077202"/>
    </source>
</evidence>
<evidence type="ECO:0000256" key="1">
    <source>
        <dbReference type="SAM" id="MobiDB-lite"/>
    </source>
</evidence>
<gene>
    <name evidence="3" type="ORF">AXG93_4698s1210</name>
</gene>
<keyword evidence="2" id="KW-0812">Transmembrane</keyword>
<keyword evidence="2" id="KW-0472">Membrane</keyword>
<proteinExistence type="predicted"/>
<sequence>MRKEKGGRAGGLLKRSAVQARSLVAAVGRVLHLEPCRSRDMIARKASQVRRTAAAAAAGHTLPGLCPSEAIHTPDISWRGMDVIVSRVLLLLVVVVVVLQVGRSFSGTLFGVLHPKPPRWYSRSSFSHPQKQAIPPSAHPIDRQQQQQRHPRNLSQAIRNFAESRRESKSERNLEAFAELIPCTIPYATVQQQQQQPEQPTDNPGPGPGPSPELRALGGERGLGIMLKTIGGHELMVKHPRAKSVFPPLAAAATNAFPLRLLPLPPPLIAGKWRFSEKLRKLLFTNANGLSSPEPHDLLVATFPAGGVYARGNGVSGRGGLSALTKATAGTSAGQDTDGWIDGRMDGDGWMDGWRLLKDLGSAFDRLLIAGEPLNERRTP</sequence>
<reference evidence="3" key="1">
    <citation type="submission" date="2016-03" db="EMBL/GenBank/DDBJ databases">
        <title>Mechanisms controlling the formation of the plant cell surface in tip-growing cells are functionally conserved among land plants.</title>
        <authorList>
            <person name="Honkanen S."/>
            <person name="Jones V.A."/>
            <person name="Morieri G."/>
            <person name="Champion C."/>
            <person name="Hetherington A.J."/>
            <person name="Kelly S."/>
            <person name="Saint-Marcoux D."/>
            <person name="Proust H."/>
            <person name="Prescott H."/>
            <person name="Dolan L."/>
        </authorList>
    </citation>
    <scope>NUCLEOTIDE SEQUENCE [LARGE SCALE GENOMIC DNA]</scope>
    <source>
        <tissue evidence="3">Whole gametophyte</tissue>
    </source>
</reference>
<feature type="compositionally biased region" description="Polar residues" evidence="1">
    <location>
        <begin position="143"/>
        <end position="153"/>
    </location>
</feature>
<protein>
    <submittedName>
        <fullName evidence="3">Uncharacterized protein</fullName>
    </submittedName>
</protein>
<feature type="region of interest" description="Disordered" evidence="1">
    <location>
        <begin position="123"/>
        <end position="153"/>
    </location>
</feature>